<accession>A0A3B6X7F7</accession>
<keyword evidence="2" id="KW-0472">Membrane</keyword>
<evidence type="ECO:0000256" key="2">
    <source>
        <dbReference type="SAM" id="Phobius"/>
    </source>
</evidence>
<feature type="region of interest" description="Disordered" evidence="1">
    <location>
        <begin position="1"/>
        <end position="22"/>
    </location>
</feature>
<feature type="compositionally biased region" description="Gly residues" evidence="1">
    <location>
        <begin position="69"/>
        <end position="86"/>
    </location>
</feature>
<gene>
    <name evidence="3" type="ORF">DFS55_11735</name>
</gene>
<evidence type="ECO:0000313" key="4">
    <source>
        <dbReference type="Proteomes" id="UP000259236"/>
    </source>
</evidence>
<dbReference type="AlphaFoldDB" id="A0A3B6X7F7"/>
<name>A0A3B6X7F7_MYCAV</name>
<evidence type="ECO:0000256" key="1">
    <source>
        <dbReference type="SAM" id="MobiDB-lite"/>
    </source>
</evidence>
<feature type="compositionally biased region" description="Low complexity" evidence="1">
    <location>
        <begin position="93"/>
        <end position="102"/>
    </location>
</feature>
<sequence length="108" mass="10925">MTETPQAPIESTAGKPSPQRSSRLGQAAAVVGITAGVVLIVGAVFFSGFFLGSRWEHHNGPQMMRCEMGGSGGGMGGMMGPGGMGPMGPRQPPSSTSTTPSVPVTPRP</sequence>
<organism evidence="3 4">
    <name type="scientific">Mycobacterium avium subsp. hominissuis</name>
    <dbReference type="NCBI Taxonomy" id="439334"/>
    <lineage>
        <taxon>Bacteria</taxon>
        <taxon>Bacillati</taxon>
        <taxon>Actinomycetota</taxon>
        <taxon>Actinomycetes</taxon>
        <taxon>Mycobacteriales</taxon>
        <taxon>Mycobacteriaceae</taxon>
        <taxon>Mycobacterium</taxon>
        <taxon>Mycobacterium avium complex (MAC)</taxon>
    </lineage>
</organism>
<dbReference type="EMBL" id="CP029332">
    <property type="protein sequence ID" value="AXO23166.1"/>
    <property type="molecule type" value="Genomic_DNA"/>
</dbReference>
<evidence type="ECO:0000313" key="3">
    <source>
        <dbReference type="EMBL" id="AXO23166.1"/>
    </source>
</evidence>
<reference evidence="3 4" key="1">
    <citation type="submission" date="2018-05" db="EMBL/GenBank/DDBJ databases">
        <title>Sequencing and annotation of Mycobacterium avium strain 109 (MAC109).</title>
        <authorList>
            <person name="Matern W.M."/>
            <person name="Bader J.S."/>
            <person name="Karakousis P.C."/>
        </authorList>
    </citation>
    <scope>NUCLEOTIDE SEQUENCE [LARGE SCALE GENOMIC DNA]</scope>
    <source>
        <strain evidence="3 4">MAC109</strain>
    </source>
</reference>
<proteinExistence type="predicted"/>
<protein>
    <submittedName>
        <fullName evidence="3">Uncharacterized protein</fullName>
    </submittedName>
</protein>
<feature type="transmembrane region" description="Helical" evidence="2">
    <location>
        <begin position="27"/>
        <end position="51"/>
    </location>
</feature>
<feature type="region of interest" description="Disordered" evidence="1">
    <location>
        <begin position="57"/>
        <end position="108"/>
    </location>
</feature>
<keyword evidence="2" id="KW-0812">Transmembrane</keyword>
<dbReference type="Proteomes" id="UP000259236">
    <property type="component" value="Chromosome"/>
</dbReference>
<keyword evidence="2" id="KW-1133">Transmembrane helix</keyword>